<dbReference type="Gene3D" id="3.40.50.880">
    <property type="match status" value="1"/>
</dbReference>
<proteinExistence type="predicted"/>
<feature type="signal peptide" evidence="1">
    <location>
        <begin position="1"/>
        <end position="18"/>
    </location>
</feature>
<dbReference type="CDD" id="cd01741">
    <property type="entry name" value="GATase1_1"/>
    <property type="match status" value="1"/>
</dbReference>
<dbReference type="GO" id="GO:0005829">
    <property type="term" value="C:cytosol"/>
    <property type="evidence" value="ECO:0007669"/>
    <property type="project" value="TreeGrafter"/>
</dbReference>
<evidence type="ECO:0000313" key="4">
    <source>
        <dbReference type="Proteomes" id="UP000011668"/>
    </source>
</evidence>
<dbReference type="GO" id="GO:0005634">
    <property type="term" value="C:nucleus"/>
    <property type="evidence" value="ECO:0007669"/>
    <property type="project" value="TreeGrafter"/>
</dbReference>
<feature type="chain" id="PRO_5003997107" evidence="1">
    <location>
        <begin position="19"/>
        <end position="449"/>
    </location>
</feature>
<dbReference type="Proteomes" id="UP000011668">
    <property type="component" value="Unassembled WGS sequence"/>
</dbReference>
<feature type="domain" description="Glutamine amidotransferase" evidence="2">
    <location>
        <begin position="247"/>
        <end position="400"/>
    </location>
</feature>
<gene>
    <name evidence="3" type="ORF">AG1IA_03578</name>
</gene>
<dbReference type="InterPro" id="IPR044992">
    <property type="entry name" value="ChyE-like"/>
</dbReference>
<accession>L8X1B2</accession>
<name>L8X1B2_THACA</name>
<sequence>MLASGSLLLLLLPPSAYGPRSPICEYWYVPRRLVGVFGPGHPDLQSLADHHQLFLQSLIIWVLAPAKLGYRTPVEPLSCAISTVAKLEGPIKHWYGSCKMYKIQHLSPTYIGRSSSVFSEQHCYIEFAYYMHLSPLFMENPALKSILGLWGTFVRTQETSARIPRPPHRRRLPRPILIMNRHLNLALLICDTPLPAVKDAHGSYLDIFQTHLQKSLKSALGSKGQPTDSVQFTLDGYDVVQQVYPEEAKLEMYDGIVLTGSAASAYAPLPWIQPLLEFVARVIKNYPRIKVLGICFGHQIIARALGGQCVPNEKGWEVGVFDVQLNKLGKELFGCSNLRIHQMHRDHVPDTHTPAGFEIIGTTPACANQGMVLRYPGTSGKINYEDVHVFTVQGHPEFHESIVSKVVDARELNGVMSPAVVADGRRRAPLAHDGIPVIGKVMWAILGVD</sequence>
<dbReference type="EMBL" id="AFRT01000842">
    <property type="protein sequence ID" value="ELU42404.1"/>
    <property type="molecule type" value="Genomic_DNA"/>
</dbReference>
<dbReference type="OrthoDB" id="92161at2759"/>
<evidence type="ECO:0000259" key="2">
    <source>
        <dbReference type="Pfam" id="PF00117"/>
    </source>
</evidence>
<dbReference type="PANTHER" id="PTHR42695:SF5">
    <property type="entry name" value="GLUTAMINE AMIDOTRANSFERASE YLR126C-RELATED"/>
    <property type="match status" value="1"/>
</dbReference>
<comment type="caution">
    <text evidence="3">The sequence shown here is derived from an EMBL/GenBank/DDBJ whole genome shotgun (WGS) entry which is preliminary data.</text>
</comment>
<protein>
    <submittedName>
        <fullName evidence="3">Cytoplasmic protein</fullName>
    </submittedName>
</protein>
<dbReference type="PROSITE" id="PS51273">
    <property type="entry name" value="GATASE_TYPE_1"/>
    <property type="match status" value="1"/>
</dbReference>
<dbReference type="InterPro" id="IPR017926">
    <property type="entry name" value="GATASE"/>
</dbReference>
<keyword evidence="1" id="KW-0732">Signal</keyword>
<dbReference type="HOGENOM" id="CLU_610004_0_0_1"/>
<keyword evidence="4" id="KW-1185">Reference proteome</keyword>
<dbReference type="STRING" id="983506.L8X1B2"/>
<organism evidence="3 4">
    <name type="scientific">Thanatephorus cucumeris (strain AG1-IA)</name>
    <name type="common">Rice sheath blight fungus</name>
    <name type="synonym">Rhizoctonia solani</name>
    <dbReference type="NCBI Taxonomy" id="983506"/>
    <lineage>
        <taxon>Eukaryota</taxon>
        <taxon>Fungi</taxon>
        <taxon>Dikarya</taxon>
        <taxon>Basidiomycota</taxon>
        <taxon>Agaricomycotina</taxon>
        <taxon>Agaricomycetes</taxon>
        <taxon>Cantharellales</taxon>
        <taxon>Ceratobasidiaceae</taxon>
        <taxon>Rhizoctonia</taxon>
        <taxon>Rhizoctonia solani AG-1</taxon>
    </lineage>
</organism>
<dbReference type="InterPro" id="IPR029062">
    <property type="entry name" value="Class_I_gatase-like"/>
</dbReference>
<dbReference type="Pfam" id="PF00117">
    <property type="entry name" value="GATase"/>
    <property type="match status" value="1"/>
</dbReference>
<evidence type="ECO:0000256" key="1">
    <source>
        <dbReference type="SAM" id="SignalP"/>
    </source>
</evidence>
<reference evidence="3 4" key="1">
    <citation type="journal article" date="2013" name="Nat. Commun.">
        <title>The evolution and pathogenic mechanisms of the rice sheath blight pathogen.</title>
        <authorList>
            <person name="Zheng A."/>
            <person name="Lin R."/>
            <person name="Xu L."/>
            <person name="Qin P."/>
            <person name="Tang C."/>
            <person name="Ai P."/>
            <person name="Zhang D."/>
            <person name="Liu Y."/>
            <person name="Sun Z."/>
            <person name="Feng H."/>
            <person name="Wang Y."/>
            <person name="Chen Y."/>
            <person name="Liang X."/>
            <person name="Fu R."/>
            <person name="Li Q."/>
            <person name="Zhang J."/>
            <person name="Yu X."/>
            <person name="Xie Z."/>
            <person name="Ding L."/>
            <person name="Guan P."/>
            <person name="Tang J."/>
            <person name="Liang Y."/>
            <person name="Wang S."/>
            <person name="Deng Q."/>
            <person name="Li S."/>
            <person name="Zhu J."/>
            <person name="Wang L."/>
            <person name="Liu H."/>
            <person name="Li P."/>
        </authorList>
    </citation>
    <scope>NUCLEOTIDE SEQUENCE [LARGE SCALE GENOMIC DNA]</scope>
    <source>
        <strain evidence="4">AG-1 IA</strain>
    </source>
</reference>
<dbReference type="SUPFAM" id="SSF52317">
    <property type="entry name" value="Class I glutamine amidotransferase-like"/>
    <property type="match status" value="1"/>
</dbReference>
<dbReference type="PANTHER" id="PTHR42695">
    <property type="entry name" value="GLUTAMINE AMIDOTRANSFERASE YLR126C-RELATED"/>
    <property type="match status" value="1"/>
</dbReference>
<dbReference type="AlphaFoldDB" id="L8X1B2"/>
<dbReference type="OMA" id="DSDEWIC"/>
<evidence type="ECO:0000313" key="3">
    <source>
        <dbReference type="EMBL" id="ELU42404.1"/>
    </source>
</evidence>